<organism evidence="1 2">
    <name type="scientific">Fulvitalea axinellae</name>
    <dbReference type="NCBI Taxonomy" id="1182444"/>
    <lineage>
        <taxon>Bacteria</taxon>
        <taxon>Pseudomonadati</taxon>
        <taxon>Bacteroidota</taxon>
        <taxon>Cytophagia</taxon>
        <taxon>Cytophagales</taxon>
        <taxon>Persicobacteraceae</taxon>
        <taxon>Fulvitalea</taxon>
    </lineage>
</organism>
<evidence type="ECO:0000313" key="1">
    <source>
        <dbReference type="EMBL" id="BDD12575.1"/>
    </source>
</evidence>
<evidence type="ECO:0000313" key="2">
    <source>
        <dbReference type="Proteomes" id="UP001348817"/>
    </source>
</evidence>
<keyword evidence="1" id="KW-0614">Plasmid</keyword>
<proteinExistence type="predicted"/>
<gene>
    <name evidence="1" type="ORF">FUAX_50070</name>
</gene>
<accession>A0AAU9CTN6</accession>
<dbReference type="Proteomes" id="UP001348817">
    <property type="component" value="Plasmid pFA5"/>
</dbReference>
<keyword evidence="2" id="KW-1185">Reference proteome</keyword>
<sequence length="150" mass="18015">MCRLSYFLDKYWRWINERSCPNLLITYKKVMNKEELIEFVNSHKVHQIRAGDKHRFVDITIVESDGRFFVRQYKFGKRSWYDAFLDTPEGEIKYKDIVIPVRGEIPEDLDSINQRITKAYSKKLGLIYHIMRLGFDRKRHEASTLELIPV</sequence>
<reference evidence="1 2" key="1">
    <citation type="submission" date="2021-12" db="EMBL/GenBank/DDBJ databases">
        <title>Genome sequencing of bacteria with rrn-lacking chromosome and rrn-plasmid.</title>
        <authorList>
            <person name="Anda M."/>
            <person name="Iwasaki W."/>
        </authorList>
    </citation>
    <scope>NUCLEOTIDE SEQUENCE [LARGE SCALE GENOMIC DNA]</scope>
    <source>
        <strain evidence="1 2">DSM 100852</strain>
        <plasmid evidence="1 2">pFA5</plasmid>
    </source>
</reference>
<dbReference type="AlphaFoldDB" id="A0AAU9CTN6"/>
<evidence type="ECO:0008006" key="3">
    <source>
        <dbReference type="Google" id="ProtNLM"/>
    </source>
</evidence>
<geneLocation type="plasmid" evidence="1 2">
    <name>pFA5</name>
</geneLocation>
<dbReference type="EMBL" id="AP025319">
    <property type="protein sequence ID" value="BDD12575.1"/>
    <property type="molecule type" value="Genomic_DNA"/>
</dbReference>
<dbReference type="KEGG" id="fax:FUAX_50070"/>
<protein>
    <recommendedName>
        <fullName evidence="3">DUF2255 family protein</fullName>
    </recommendedName>
</protein>
<name>A0AAU9CTN6_9BACT</name>